<keyword evidence="1" id="KW-1133">Transmembrane helix</keyword>
<dbReference type="RefSeq" id="WP_187596840.1">
    <property type="nucleotide sequence ID" value="NZ_CP060714.1"/>
</dbReference>
<dbReference type="EMBL" id="CP060714">
    <property type="protein sequence ID" value="QNN56574.1"/>
    <property type="molecule type" value="Genomic_DNA"/>
</dbReference>
<organism evidence="2 3">
    <name type="scientific">Diaphorobacter ruginosibacter</name>
    <dbReference type="NCBI Taxonomy" id="1715720"/>
    <lineage>
        <taxon>Bacteria</taxon>
        <taxon>Pseudomonadati</taxon>
        <taxon>Pseudomonadota</taxon>
        <taxon>Betaproteobacteria</taxon>
        <taxon>Burkholderiales</taxon>
        <taxon>Comamonadaceae</taxon>
        <taxon>Diaphorobacter</taxon>
    </lineage>
</organism>
<evidence type="ECO:0000313" key="2">
    <source>
        <dbReference type="EMBL" id="QNN56574.1"/>
    </source>
</evidence>
<evidence type="ECO:0000256" key="1">
    <source>
        <dbReference type="SAM" id="Phobius"/>
    </source>
</evidence>
<reference evidence="2 3" key="1">
    <citation type="submission" date="2020-08" db="EMBL/GenBank/DDBJ databases">
        <title>Genome sequence of Diaphorobacter ruginosibacter DSM 27467T.</title>
        <authorList>
            <person name="Hyun D.-W."/>
            <person name="Bae J.-W."/>
        </authorList>
    </citation>
    <scope>NUCLEOTIDE SEQUENCE [LARGE SCALE GENOMIC DNA]</scope>
    <source>
        <strain evidence="2 3">DSM 27467</strain>
    </source>
</reference>
<keyword evidence="1" id="KW-0812">Transmembrane</keyword>
<evidence type="ECO:0000313" key="3">
    <source>
        <dbReference type="Proteomes" id="UP000515811"/>
    </source>
</evidence>
<feature type="transmembrane region" description="Helical" evidence="1">
    <location>
        <begin position="57"/>
        <end position="77"/>
    </location>
</feature>
<gene>
    <name evidence="2" type="ORF">H9K76_18900</name>
</gene>
<dbReference type="SUPFAM" id="SSF52833">
    <property type="entry name" value="Thioredoxin-like"/>
    <property type="match status" value="1"/>
</dbReference>
<protein>
    <recommendedName>
        <fullName evidence="4">Cytochrome C oxidase subunit I</fullName>
    </recommendedName>
</protein>
<proteinExistence type="predicted"/>
<evidence type="ECO:0008006" key="4">
    <source>
        <dbReference type="Google" id="ProtNLM"/>
    </source>
</evidence>
<keyword evidence="3" id="KW-1185">Reference proteome</keyword>
<accession>A0A7G9RLU9</accession>
<dbReference type="Proteomes" id="UP000515811">
    <property type="component" value="Chromosome"/>
</dbReference>
<dbReference type="Gene3D" id="3.40.30.10">
    <property type="entry name" value="Glutaredoxin"/>
    <property type="match status" value="1"/>
</dbReference>
<keyword evidence="1" id="KW-0472">Membrane</keyword>
<dbReference type="AlphaFoldDB" id="A0A7G9RLU9"/>
<sequence>MSGSNSSDASFAHAASRPPEAVAESPLAFTVHSMPRAGEAMAEAETRQMRTGRWKMLSVLLVCAAPVIASYFTYYVIRPDGRRNFGELIQPQQAMPAQAVVTSLDGAARPLEELKGQWLLVSVAPAACDDACRSNLYLQRQLRESLGKEKERMDWVWLVSDKADIPADIAPGLKQATVLRADDATLAAWLKPAPGQKLSDHLYLIDPMGHWMLRFPARLDAKNASQAKRDLDRLMRASSSWDKAGREEEIIKP</sequence>
<name>A0A7G9RLU9_9BURK</name>
<dbReference type="InterPro" id="IPR036249">
    <property type="entry name" value="Thioredoxin-like_sf"/>
</dbReference>
<dbReference type="KEGG" id="drg:H9K76_18900"/>